<sequence>MKKNFLFFFFLIQISVFSVEIMNLDEIMPNMDGYGYTVFENKFIEKFNVKLLKIVKGKGTIPYYILAKVYGDNIYKAGGIIEGMSGAPIYVNKKLVGALSYTLNSINNDIGIITPIKYMLSLGEGNSNKDSEYVRPGTAISITPFRGDIYMDNIGTLTYVKNGEFYALGHSFQNLGDIKYFLNKAVIEYSLNAKSNPFKTGYSTETIGSVLEDKSSGIYGVLTDNIETYKFNLNINGKKCKFEMPKDKVTLNKFLSKGIELALNSKLDNIGFYTLTYKYDILKKDKKIASKENIYTFDNNFFENSGMIIGSEILNEVDNQYKFLDFDRVNININADKNIKIIYINDFTLDKEIYKLGDTAILSLKYHIYQGKDLKKNIPILIPSDFQVGSFVIEISPLNSQGNDTEQTGNNNQNSNNGLNNILKIEIKDGDSKSIFSKKIKFSYKIDLENNLTKNIVIDSFEANSNSSEEKN</sequence>
<reference evidence="2 3" key="1">
    <citation type="submission" date="2022-11" db="EMBL/GenBank/DDBJ databases">
        <title>Haliovirga abyssi gen. nov., sp. nov., a mesophilic fermentative bacterium isolated from the Iheya North hydrothermal field and the proposal of Haliovirgaceae fam. nov.</title>
        <authorList>
            <person name="Miyazaki U."/>
            <person name="Tame A."/>
            <person name="Miyazaki J."/>
            <person name="Takai K."/>
            <person name="Sawayama S."/>
            <person name="Kitajima M."/>
            <person name="Okamoto A."/>
            <person name="Nakagawa S."/>
        </authorList>
    </citation>
    <scope>NUCLEOTIDE SEQUENCE [LARGE SCALE GENOMIC DNA]</scope>
    <source>
        <strain evidence="2 3">IC12</strain>
    </source>
</reference>
<evidence type="ECO:0000313" key="3">
    <source>
        <dbReference type="Proteomes" id="UP001321582"/>
    </source>
</evidence>
<feature type="domain" description="Peptidase S55" evidence="1">
    <location>
        <begin position="1"/>
        <end position="135"/>
    </location>
</feature>
<proteinExistence type="predicted"/>
<dbReference type="InterPro" id="IPR008763">
    <property type="entry name" value="Peptidase_S55"/>
</dbReference>
<gene>
    <name evidence="2" type="ORF">HLVA_07980</name>
</gene>
<dbReference type="KEGG" id="haby:HLVA_07980"/>
<dbReference type="AlphaFoldDB" id="A0AAU9DT07"/>
<evidence type="ECO:0000313" key="2">
    <source>
        <dbReference type="EMBL" id="BDU50229.1"/>
    </source>
</evidence>
<dbReference type="EMBL" id="AP027059">
    <property type="protein sequence ID" value="BDU50229.1"/>
    <property type="molecule type" value="Genomic_DNA"/>
</dbReference>
<accession>A0AAU9DT07</accession>
<name>A0AAU9DT07_9FUSO</name>
<keyword evidence="3" id="KW-1185">Reference proteome</keyword>
<dbReference type="RefSeq" id="WP_307905161.1">
    <property type="nucleotide sequence ID" value="NZ_AP027059.1"/>
</dbReference>
<protein>
    <recommendedName>
        <fullName evidence="1">Peptidase S55 domain-containing protein</fullName>
    </recommendedName>
</protein>
<organism evidence="2 3">
    <name type="scientific">Haliovirga abyssi</name>
    <dbReference type="NCBI Taxonomy" id="2996794"/>
    <lineage>
        <taxon>Bacteria</taxon>
        <taxon>Fusobacteriati</taxon>
        <taxon>Fusobacteriota</taxon>
        <taxon>Fusobacteriia</taxon>
        <taxon>Fusobacteriales</taxon>
        <taxon>Haliovirgaceae</taxon>
        <taxon>Haliovirga</taxon>
    </lineage>
</organism>
<dbReference type="PROSITE" id="PS51494">
    <property type="entry name" value="SPOIVB"/>
    <property type="match status" value="1"/>
</dbReference>
<evidence type="ECO:0000259" key="1">
    <source>
        <dbReference type="PROSITE" id="PS51494"/>
    </source>
</evidence>
<dbReference type="Pfam" id="PF05580">
    <property type="entry name" value="Peptidase_S55"/>
    <property type="match status" value="1"/>
</dbReference>
<dbReference type="Proteomes" id="UP001321582">
    <property type="component" value="Chromosome"/>
</dbReference>